<gene>
    <name evidence="2" type="ORF">GCM10023205_25530</name>
</gene>
<evidence type="ECO:0000313" key="3">
    <source>
        <dbReference type="Proteomes" id="UP001500466"/>
    </source>
</evidence>
<sequence length="103" mass="11264">MPRADGVAVEQLTHLLDMARLPQVTLGVVSFREGLHASMHGPFALLSFDDGSESCYLTSADGARITTDHHRLVTFREIYDGLLSAALPQGQSEDLIREALENL</sequence>
<reference evidence="3" key="1">
    <citation type="journal article" date="2019" name="Int. J. Syst. Evol. Microbiol.">
        <title>The Global Catalogue of Microorganisms (GCM) 10K type strain sequencing project: providing services to taxonomists for standard genome sequencing and annotation.</title>
        <authorList>
            <consortium name="The Broad Institute Genomics Platform"/>
            <consortium name="The Broad Institute Genome Sequencing Center for Infectious Disease"/>
            <person name="Wu L."/>
            <person name="Ma J."/>
        </authorList>
    </citation>
    <scope>NUCLEOTIDE SEQUENCE [LARGE SCALE GENOMIC DNA]</scope>
    <source>
        <strain evidence="3">JCM 17986</strain>
    </source>
</reference>
<dbReference type="Proteomes" id="UP001500466">
    <property type="component" value="Unassembled WGS sequence"/>
</dbReference>
<evidence type="ECO:0000313" key="2">
    <source>
        <dbReference type="EMBL" id="GAA4961009.1"/>
    </source>
</evidence>
<comment type="caution">
    <text evidence="2">The sequence shown here is derived from an EMBL/GenBank/DDBJ whole genome shotgun (WGS) entry which is preliminary data.</text>
</comment>
<protein>
    <recommendedName>
        <fullName evidence="1">DUF5753 domain-containing protein</fullName>
    </recommendedName>
</protein>
<dbReference type="InterPro" id="IPR043917">
    <property type="entry name" value="DUF5753"/>
</dbReference>
<dbReference type="Pfam" id="PF19054">
    <property type="entry name" value="DUF5753"/>
    <property type="match status" value="1"/>
</dbReference>
<dbReference type="EMBL" id="BAABHS010000007">
    <property type="protein sequence ID" value="GAA4961009.1"/>
    <property type="molecule type" value="Genomic_DNA"/>
</dbReference>
<evidence type="ECO:0000259" key="1">
    <source>
        <dbReference type="Pfam" id="PF19054"/>
    </source>
</evidence>
<keyword evidence="3" id="KW-1185">Reference proteome</keyword>
<organism evidence="2 3">
    <name type="scientific">Yinghuangia aomiensis</name>
    <dbReference type="NCBI Taxonomy" id="676205"/>
    <lineage>
        <taxon>Bacteria</taxon>
        <taxon>Bacillati</taxon>
        <taxon>Actinomycetota</taxon>
        <taxon>Actinomycetes</taxon>
        <taxon>Kitasatosporales</taxon>
        <taxon>Streptomycetaceae</taxon>
        <taxon>Yinghuangia</taxon>
    </lineage>
</organism>
<name>A0ABP9H6C2_9ACTN</name>
<accession>A0ABP9H6C2</accession>
<proteinExistence type="predicted"/>
<feature type="domain" description="DUF5753" evidence="1">
    <location>
        <begin position="5"/>
        <end position="98"/>
    </location>
</feature>